<comment type="cofactor">
    <cofactor evidence="2">
        <name>FAD</name>
        <dbReference type="ChEBI" id="CHEBI:57692"/>
    </cofactor>
</comment>
<dbReference type="EMBL" id="QFKX01000003">
    <property type="protein sequence ID" value="PWH06102.1"/>
    <property type="molecule type" value="Genomic_DNA"/>
</dbReference>
<dbReference type="PIRSF" id="PIRSF000137">
    <property type="entry name" value="Alcohol_oxidase"/>
    <property type="match status" value="1"/>
</dbReference>
<dbReference type="PANTHER" id="PTHR11552:SF152">
    <property type="entry name" value="OXIDASE (CODA), PUTATIVE (AFU_ORTHOLOGUE AFUA_8G04090)-RELATED"/>
    <property type="match status" value="1"/>
</dbReference>
<evidence type="ECO:0000313" key="4">
    <source>
        <dbReference type="EMBL" id="PWH06102.1"/>
    </source>
</evidence>
<feature type="binding site" evidence="2">
    <location>
        <position position="85"/>
    </location>
    <ligand>
        <name>FAD</name>
        <dbReference type="ChEBI" id="CHEBI:57692"/>
    </ligand>
</feature>
<feature type="domain" description="Glucose-methanol-choline oxidoreductase N-terminal" evidence="3">
    <location>
        <begin position="260"/>
        <end position="274"/>
    </location>
</feature>
<evidence type="ECO:0000259" key="3">
    <source>
        <dbReference type="PROSITE" id="PS00624"/>
    </source>
</evidence>
<dbReference type="RefSeq" id="WP_109275849.1">
    <property type="nucleotide sequence ID" value="NZ_QFKX01000003.1"/>
</dbReference>
<dbReference type="Pfam" id="PF00732">
    <property type="entry name" value="GMC_oxred_N"/>
    <property type="match status" value="1"/>
</dbReference>
<dbReference type="Pfam" id="PF05199">
    <property type="entry name" value="GMC_oxred_C"/>
    <property type="match status" value="1"/>
</dbReference>
<dbReference type="Gene3D" id="3.30.410.40">
    <property type="match status" value="1"/>
</dbReference>
<evidence type="ECO:0000256" key="2">
    <source>
        <dbReference type="PIRSR" id="PIRSR000137-2"/>
    </source>
</evidence>
<dbReference type="SUPFAM" id="SSF51905">
    <property type="entry name" value="FAD/NAD(P)-binding domain"/>
    <property type="match status" value="1"/>
</dbReference>
<organism evidence="4 5">
    <name type="scientific">Brachybacterium endophyticum</name>
    <dbReference type="NCBI Taxonomy" id="2182385"/>
    <lineage>
        <taxon>Bacteria</taxon>
        <taxon>Bacillati</taxon>
        <taxon>Actinomycetota</taxon>
        <taxon>Actinomycetes</taxon>
        <taxon>Micrococcales</taxon>
        <taxon>Dermabacteraceae</taxon>
        <taxon>Brachybacterium</taxon>
    </lineage>
</organism>
<dbReference type="InterPro" id="IPR012132">
    <property type="entry name" value="GMC_OxRdtase"/>
</dbReference>
<accession>A0A2U2RJP4</accession>
<comment type="similarity">
    <text evidence="1">Belongs to the GMC oxidoreductase family.</text>
</comment>
<reference evidence="4 5" key="1">
    <citation type="submission" date="2018-05" db="EMBL/GenBank/DDBJ databases">
        <title>Brachybacterium sp. M1HQ-2T, whole genome shotgun sequence.</title>
        <authorList>
            <person name="Tuo L."/>
        </authorList>
    </citation>
    <scope>NUCLEOTIDE SEQUENCE [LARGE SCALE GENOMIC DNA]</scope>
    <source>
        <strain evidence="4 5">M1HQ-2</strain>
    </source>
</reference>
<name>A0A2U2RJP4_9MICO</name>
<comment type="caution">
    <text evidence="4">The sequence shown here is derived from an EMBL/GenBank/DDBJ whole genome shotgun (WGS) entry which is preliminary data.</text>
</comment>
<sequence>MQTTHTFDYVVVGGGSAGAAVAARLSEDPEVSVGLLEAGPSDADHDVVLQLDRWMELLESGFDWDYPIEPQENGNDFMRHARAKVLGGCSSHNSCIAFWAPREDLDEWADVHGAKGWESDRTYPLYTKLETNEDTDAHHGHDGPVHLMNVPPKDPSGVALLEACEQAGIPRARFNAGQTVINGASFFQVNRRADGTRSSSSVSYLHPILERENLTILTDSWVRELEFDEDQRCTGVQIVDNAFGRPSRIAARREVVVSAGAINTPQLLMLSGIGPREHLEEHGIEVRVDSPGVGANLQDHPEGLIQWESRKPMVRESTQWWEIGVFTPTEEGLDRPDLMMHYGSVPFDMHTYRAGYPTAEEVFCLTPNVTHARSRGTVRLRSRDFRDKPKVDPRYFTDPEGHDMRVMIAGIRKAREIVSQPAMSEWAGRELSPGIEAQTDEELAAYISATHNTVYHPVGTCRMGPIDDAGSPLDPQLRVKGVSNLRVVDASAMPEIVTVNPNITVMMMGEKCAEMITSGE</sequence>
<dbReference type="PROSITE" id="PS00624">
    <property type="entry name" value="GMC_OXRED_2"/>
    <property type="match status" value="1"/>
</dbReference>
<dbReference type="Proteomes" id="UP000245590">
    <property type="component" value="Unassembled WGS sequence"/>
</dbReference>
<dbReference type="Gene3D" id="3.50.50.60">
    <property type="entry name" value="FAD/NAD(P)-binding domain"/>
    <property type="match status" value="1"/>
</dbReference>
<keyword evidence="2" id="KW-0274">FAD</keyword>
<dbReference type="PANTHER" id="PTHR11552">
    <property type="entry name" value="GLUCOSE-METHANOL-CHOLINE GMC OXIDOREDUCTASE"/>
    <property type="match status" value="1"/>
</dbReference>
<proteinExistence type="inferred from homology"/>
<dbReference type="GO" id="GO:0016614">
    <property type="term" value="F:oxidoreductase activity, acting on CH-OH group of donors"/>
    <property type="evidence" value="ECO:0007669"/>
    <property type="project" value="InterPro"/>
</dbReference>
<dbReference type="SUPFAM" id="SSF54373">
    <property type="entry name" value="FAD-linked reductases, C-terminal domain"/>
    <property type="match status" value="1"/>
</dbReference>
<evidence type="ECO:0000256" key="1">
    <source>
        <dbReference type="ARBA" id="ARBA00010790"/>
    </source>
</evidence>
<dbReference type="InterPro" id="IPR036188">
    <property type="entry name" value="FAD/NAD-bd_sf"/>
</dbReference>
<protein>
    <submittedName>
        <fullName evidence="4">Choline oxidase</fullName>
    </submittedName>
</protein>
<dbReference type="InterPro" id="IPR000172">
    <property type="entry name" value="GMC_OxRdtase_N"/>
</dbReference>
<keyword evidence="2" id="KW-0285">Flavoprotein</keyword>
<dbReference type="OrthoDB" id="9785276at2"/>
<dbReference type="GO" id="GO:0050660">
    <property type="term" value="F:flavin adenine dinucleotide binding"/>
    <property type="evidence" value="ECO:0007669"/>
    <property type="project" value="InterPro"/>
</dbReference>
<keyword evidence="5" id="KW-1185">Reference proteome</keyword>
<feature type="binding site" evidence="2">
    <location>
        <position position="222"/>
    </location>
    <ligand>
        <name>FAD</name>
        <dbReference type="ChEBI" id="CHEBI:57692"/>
    </ligand>
</feature>
<evidence type="ECO:0000313" key="5">
    <source>
        <dbReference type="Proteomes" id="UP000245590"/>
    </source>
</evidence>
<dbReference type="AlphaFoldDB" id="A0A2U2RJP4"/>
<dbReference type="InterPro" id="IPR007867">
    <property type="entry name" value="GMC_OxRtase_C"/>
</dbReference>
<gene>
    <name evidence="4" type="ORF">DEO23_09835</name>
</gene>